<evidence type="ECO:0000256" key="2">
    <source>
        <dbReference type="ARBA" id="ARBA00009105"/>
    </source>
</evidence>
<evidence type="ECO:0000256" key="4">
    <source>
        <dbReference type="ARBA" id="ARBA00022679"/>
    </source>
</evidence>
<keyword evidence="7 10" id="KW-1133">Transmembrane helix</keyword>
<dbReference type="STRING" id="1202772.A0A1V9YXP3"/>
<evidence type="ECO:0000256" key="10">
    <source>
        <dbReference type="SAM" id="Phobius"/>
    </source>
</evidence>
<evidence type="ECO:0000256" key="6">
    <source>
        <dbReference type="ARBA" id="ARBA00022968"/>
    </source>
</evidence>
<keyword evidence="6" id="KW-0735">Signal-anchor</keyword>
<keyword evidence="8 10" id="KW-0472">Membrane</keyword>
<protein>
    <submittedName>
        <fullName evidence="11">Uncharacterized protein</fullName>
    </submittedName>
</protein>
<dbReference type="PANTHER" id="PTHR31392:SF1">
    <property type="entry name" value="ALPHA-1,3-MANNOSYLTRANSFERASE MNN1-RELATED"/>
    <property type="match status" value="1"/>
</dbReference>
<evidence type="ECO:0000256" key="1">
    <source>
        <dbReference type="ARBA" id="ARBA00004606"/>
    </source>
</evidence>
<dbReference type="Proteomes" id="UP000243579">
    <property type="component" value="Unassembled WGS sequence"/>
</dbReference>
<dbReference type="InterPro" id="IPR022751">
    <property type="entry name" value="Alpha_mannosyltransferase"/>
</dbReference>
<dbReference type="AlphaFoldDB" id="A0A1V9YXP3"/>
<keyword evidence="3" id="KW-0328">Glycosyltransferase</keyword>
<dbReference type="PANTHER" id="PTHR31392">
    <property type="entry name" value="ALPHA-1,3-MANNOSYLTRANSFERASE MNN1-RELATED"/>
    <property type="match status" value="1"/>
</dbReference>
<comment type="similarity">
    <text evidence="2">Belongs to the MNN1/MNT family.</text>
</comment>
<evidence type="ECO:0000313" key="12">
    <source>
        <dbReference type="Proteomes" id="UP000243579"/>
    </source>
</evidence>
<dbReference type="EMBL" id="JNBR01000602">
    <property type="protein sequence ID" value="OQR90584.1"/>
    <property type="molecule type" value="Genomic_DNA"/>
</dbReference>
<comment type="caution">
    <text evidence="11">The sequence shown here is derived from an EMBL/GenBank/DDBJ whole genome shotgun (WGS) entry which is preliminary data.</text>
</comment>
<dbReference type="GO" id="GO:0005794">
    <property type="term" value="C:Golgi apparatus"/>
    <property type="evidence" value="ECO:0007669"/>
    <property type="project" value="TreeGrafter"/>
</dbReference>
<dbReference type="GO" id="GO:0000033">
    <property type="term" value="F:alpha-1,3-mannosyltransferase activity"/>
    <property type="evidence" value="ECO:0007669"/>
    <property type="project" value="TreeGrafter"/>
</dbReference>
<keyword evidence="4" id="KW-0808">Transferase</keyword>
<proteinExistence type="inferred from homology"/>
<evidence type="ECO:0000256" key="3">
    <source>
        <dbReference type="ARBA" id="ARBA00022676"/>
    </source>
</evidence>
<evidence type="ECO:0000313" key="11">
    <source>
        <dbReference type="EMBL" id="OQR90584.1"/>
    </source>
</evidence>
<dbReference type="GO" id="GO:0016020">
    <property type="term" value="C:membrane"/>
    <property type="evidence" value="ECO:0007669"/>
    <property type="project" value="UniProtKB-SubCell"/>
</dbReference>
<evidence type="ECO:0000256" key="7">
    <source>
        <dbReference type="ARBA" id="ARBA00022989"/>
    </source>
</evidence>
<dbReference type="GO" id="GO:0006493">
    <property type="term" value="P:protein O-linked glycosylation"/>
    <property type="evidence" value="ECO:0007669"/>
    <property type="project" value="TreeGrafter"/>
</dbReference>
<keyword evidence="12" id="KW-1185">Reference proteome</keyword>
<evidence type="ECO:0000256" key="9">
    <source>
        <dbReference type="ARBA" id="ARBA00023180"/>
    </source>
</evidence>
<reference evidence="11 12" key="1">
    <citation type="journal article" date="2014" name="Genome Biol. Evol.">
        <title>The secreted proteins of Achlya hypogyna and Thraustotheca clavata identify the ancestral oomycete secretome and reveal gene acquisitions by horizontal gene transfer.</title>
        <authorList>
            <person name="Misner I."/>
            <person name="Blouin N."/>
            <person name="Leonard G."/>
            <person name="Richards T.A."/>
            <person name="Lane C.E."/>
        </authorList>
    </citation>
    <scope>NUCLEOTIDE SEQUENCE [LARGE SCALE GENOMIC DNA]</scope>
    <source>
        <strain evidence="11 12">ATCC 48635</strain>
    </source>
</reference>
<accession>A0A1V9YXP3</accession>
<evidence type="ECO:0000256" key="8">
    <source>
        <dbReference type="ARBA" id="ARBA00023136"/>
    </source>
</evidence>
<sequence length="439" mass="48578">MSNLRATLASCVYFAALAAVGSLVLYIVMYESVYRYKLLDYTGLQLGVRRLHGLEATTPRGLLMCITDASVPLGASMMQEIRSLGNRDRIFVYHCMGELSTASQDLLRFLDHNIVVYDACADAVALGILSVRETHSYQSSFLKLLALLHAPVDHAIVLDAGNVLLADPALVRSTPGYADTGSLFFYDREVLESDYLLGRGHSHLRGRSTNLHELIASFDYNMFGIKPAKSQRLQASLAWNGQSSVEQDSSFIAVDKARNADVFPLLWHLLRDTRHRIDFSRREQELVWLAFELHRQPYFFSPWAATTMSQDDGMPQDVLCGGLGQHLPTDTDALFYVYARHLVDPYGNAVLPPRLLPYEVNARAAAMQSAASAFVAPRRTRNASAASEPLAADCLVSQGSIPLPSQVVAQIHRRAAAAFAIAHIQQREMRSQPGDAPRD</sequence>
<name>A0A1V9YXP3_ACHHY</name>
<keyword evidence="9" id="KW-0325">Glycoprotein</keyword>
<organism evidence="11 12">
    <name type="scientific">Achlya hypogyna</name>
    <name type="common">Oomycete</name>
    <name type="synonym">Protoachlya hypogyna</name>
    <dbReference type="NCBI Taxonomy" id="1202772"/>
    <lineage>
        <taxon>Eukaryota</taxon>
        <taxon>Sar</taxon>
        <taxon>Stramenopiles</taxon>
        <taxon>Oomycota</taxon>
        <taxon>Saprolegniomycetes</taxon>
        <taxon>Saprolegniales</taxon>
        <taxon>Achlyaceae</taxon>
        <taxon>Achlya</taxon>
    </lineage>
</organism>
<comment type="subcellular location">
    <subcellularLocation>
        <location evidence="1">Membrane</location>
        <topology evidence="1">Single-pass type II membrane protein</topology>
    </subcellularLocation>
</comment>
<evidence type="ECO:0000256" key="5">
    <source>
        <dbReference type="ARBA" id="ARBA00022692"/>
    </source>
</evidence>
<keyword evidence="5 10" id="KW-0812">Transmembrane</keyword>
<feature type="transmembrane region" description="Helical" evidence="10">
    <location>
        <begin position="6"/>
        <end position="28"/>
    </location>
</feature>
<dbReference type="Pfam" id="PF11051">
    <property type="entry name" value="Mannosyl_trans3"/>
    <property type="match status" value="1"/>
</dbReference>
<gene>
    <name evidence="11" type="ORF">ACHHYP_05397</name>
</gene>
<dbReference type="OrthoDB" id="430354at2759"/>